<dbReference type="GO" id="GO:0008270">
    <property type="term" value="F:zinc ion binding"/>
    <property type="evidence" value="ECO:0007669"/>
    <property type="project" value="UniProtKB-KW"/>
</dbReference>
<dbReference type="Proteomes" id="UP000785679">
    <property type="component" value="Unassembled WGS sequence"/>
</dbReference>
<keyword evidence="2 4" id="KW-0863">Zinc-finger</keyword>
<evidence type="ECO:0000256" key="4">
    <source>
        <dbReference type="PROSITE-ProRule" id="PRU00175"/>
    </source>
</evidence>
<dbReference type="PROSITE" id="PS00518">
    <property type="entry name" value="ZF_RING_1"/>
    <property type="match status" value="1"/>
</dbReference>
<evidence type="ECO:0000256" key="1">
    <source>
        <dbReference type="ARBA" id="ARBA00022723"/>
    </source>
</evidence>
<keyword evidence="1" id="KW-0479">Metal-binding</keyword>
<dbReference type="PANTHER" id="PTHR47177">
    <property type="entry name" value="F18C1.6 PROTEIN"/>
    <property type="match status" value="1"/>
</dbReference>
<dbReference type="Gene3D" id="3.30.40.10">
    <property type="entry name" value="Zinc/RING finger domain, C3HC4 (zinc finger)"/>
    <property type="match status" value="1"/>
</dbReference>
<feature type="compositionally biased region" description="Acidic residues" evidence="5">
    <location>
        <begin position="607"/>
        <end position="624"/>
    </location>
</feature>
<evidence type="ECO:0000256" key="2">
    <source>
        <dbReference type="ARBA" id="ARBA00022771"/>
    </source>
</evidence>
<feature type="region of interest" description="Disordered" evidence="5">
    <location>
        <begin position="1"/>
        <end position="103"/>
    </location>
</feature>
<accession>A0A8J8NVY2</accession>
<keyword evidence="8" id="KW-1185">Reference proteome</keyword>
<evidence type="ECO:0000313" key="7">
    <source>
        <dbReference type="EMBL" id="TNV81159.1"/>
    </source>
</evidence>
<feature type="compositionally biased region" description="Basic and acidic residues" evidence="5">
    <location>
        <begin position="87"/>
        <end position="101"/>
    </location>
</feature>
<sequence>MDHNSDQQPSSDHEKMENEEENLITLNITKNDGAQANHESKAESDVSMVSAARPLREPSEEFIRPKASKKRTLAELEGPVSPEGDISNEKDPREEEKKSEETPQCSICTEELIERKAVIDCGHFFCLACIQKWSEIENTCPYCKQEFTKITEKRIRKQQESGPQLYKRRPKMTRQRTNDASKAGNEFAIRTRSQRQQSLRGGTNNEPSENQSAIDRSEVVKVIQVAKKKQRVNDAYANQMVDGDEEDEYDDEEYDDEYYDDEDDDAEDDLMETGIDPEIIVRLHNVTTDNEDDRFPCPRAMALFRQLQTHLGLSLNPHFAQPRNQNVKNFVDGLSNELVDVLTFESVRFLLIKKFQARIDTWDKVLIIPDRLVPALQETTLGRVTKLPRLQQLLILRYCRNSLETFNMTFPFISEEDDLQGNNNERELHMHVPDLPLYQRHRPQRVNNQFFTMIRELGRGARMGGAGGFDFGAPLPQRVGNNNNINLIFNMPQPAPRAPSQRIQRPVAIPPGPTILDIMDDDEEDDDYDPANEIEEYLLAVAAAGNQGQQGAAQQAPPARQNTAQTVGIHTRAAARNRLQPVAPPRAASQRQRRNRANAAASYIESSSDDEYGSEDDESDESEI</sequence>
<feature type="compositionally biased region" description="Low complexity" evidence="5">
    <location>
        <begin position="597"/>
        <end position="606"/>
    </location>
</feature>
<dbReference type="InterPro" id="IPR058746">
    <property type="entry name" value="Znf_RING-type_Topors"/>
</dbReference>
<feature type="compositionally biased region" description="Basic and acidic residues" evidence="5">
    <location>
        <begin position="54"/>
        <end position="64"/>
    </location>
</feature>
<proteinExistence type="predicted"/>
<evidence type="ECO:0000256" key="5">
    <source>
        <dbReference type="SAM" id="MobiDB-lite"/>
    </source>
</evidence>
<comment type="caution">
    <text evidence="7">The sequence shown here is derived from an EMBL/GenBank/DDBJ whole genome shotgun (WGS) entry which is preliminary data.</text>
</comment>
<dbReference type="SUPFAM" id="SSF57850">
    <property type="entry name" value="RING/U-box"/>
    <property type="match status" value="1"/>
</dbReference>
<feature type="compositionally biased region" description="Basic and acidic residues" evidence="5">
    <location>
        <begin position="1"/>
        <end position="16"/>
    </location>
</feature>
<evidence type="ECO:0000313" key="8">
    <source>
        <dbReference type="Proteomes" id="UP000785679"/>
    </source>
</evidence>
<evidence type="ECO:0000259" key="6">
    <source>
        <dbReference type="PROSITE" id="PS50089"/>
    </source>
</evidence>
<dbReference type="Pfam" id="PF13639">
    <property type="entry name" value="zf-RING_2"/>
    <property type="match status" value="1"/>
</dbReference>
<dbReference type="AlphaFoldDB" id="A0A8J8NVY2"/>
<protein>
    <recommendedName>
        <fullName evidence="6">RING-type domain-containing protein</fullName>
    </recommendedName>
</protein>
<dbReference type="EMBL" id="RRYP01006489">
    <property type="protein sequence ID" value="TNV81159.1"/>
    <property type="molecule type" value="Genomic_DNA"/>
</dbReference>
<keyword evidence="3" id="KW-0862">Zinc</keyword>
<name>A0A8J8NVY2_HALGN</name>
<dbReference type="InterPro" id="IPR001841">
    <property type="entry name" value="Znf_RING"/>
</dbReference>
<organism evidence="7 8">
    <name type="scientific">Halteria grandinella</name>
    <dbReference type="NCBI Taxonomy" id="5974"/>
    <lineage>
        <taxon>Eukaryota</taxon>
        <taxon>Sar</taxon>
        <taxon>Alveolata</taxon>
        <taxon>Ciliophora</taxon>
        <taxon>Intramacronucleata</taxon>
        <taxon>Spirotrichea</taxon>
        <taxon>Stichotrichia</taxon>
        <taxon>Sporadotrichida</taxon>
        <taxon>Halteriidae</taxon>
        <taxon>Halteria</taxon>
    </lineage>
</organism>
<dbReference type="PANTHER" id="PTHR47177:SF3">
    <property type="entry name" value="F18C1.6 PROTEIN"/>
    <property type="match status" value="1"/>
</dbReference>
<feature type="domain" description="RING-type" evidence="6">
    <location>
        <begin position="105"/>
        <end position="144"/>
    </location>
</feature>
<feature type="compositionally biased region" description="Polar residues" evidence="5">
    <location>
        <begin position="194"/>
        <end position="214"/>
    </location>
</feature>
<feature type="region of interest" description="Disordered" evidence="5">
    <location>
        <begin position="574"/>
        <end position="624"/>
    </location>
</feature>
<dbReference type="InterPro" id="IPR017907">
    <property type="entry name" value="Znf_RING_CS"/>
</dbReference>
<dbReference type="SMART" id="SM00184">
    <property type="entry name" value="RING"/>
    <property type="match status" value="1"/>
</dbReference>
<dbReference type="PROSITE" id="PS50089">
    <property type="entry name" value="ZF_RING_2"/>
    <property type="match status" value="1"/>
</dbReference>
<dbReference type="OrthoDB" id="1935339at2759"/>
<evidence type="ECO:0000256" key="3">
    <source>
        <dbReference type="ARBA" id="ARBA00022833"/>
    </source>
</evidence>
<dbReference type="CDD" id="cd16574">
    <property type="entry name" value="RING-HC_Topors"/>
    <property type="match status" value="1"/>
</dbReference>
<reference evidence="7" key="1">
    <citation type="submission" date="2019-06" db="EMBL/GenBank/DDBJ databases">
        <authorList>
            <person name="Zheng W."/>
        </authorList>
    </citation>
    <scope>NUCLEOTIDE SEQUENCE</scope>
    <source>
        <strain evidence="7">QDHG01</strain>
    </source>
</reference>
<gene>
    <name evidence="7" type="ORF">FGO68_gene3778</name>
</gene>
<feature type="region of interest" description="Disordered" evidence="5">
    <location>
        <begin position="154"/>
        <end position="215"/>
    </location>
</feature>
<dbReference type="InterPro" id="IPR013083">
    <property type="entry name" value="Znf_RING/FYVE/PHD"/>
</dbReference>